<proteinExistence type="predicted"/>
<protein>
    <recommendedName>
        <fullName evidence="4">Retrotransposon gag domain-containing protein</fullName>
    </recommendedName>
</protein>
<reference evidence="2 3" key="1">
    <citation type="submission" date="2014-06" db="EMBL/GenBank/DDBJ databases">
        <title>Evolutionary Origins and Diversification of the Mycorrhizal Mutualists.</title>
        <authorList>
            <consortium name="DOE Joint Genome Institute"/>
            <consortium name="Mycorrhizal Genomics Consortium"/>
            <person name="Kohler A."/>
            <person name="Kuo A."/>
            <person name="Nagy L.G."/>
            <person name="Floudas D."/>
            <person name="Copeland A."/>
            <person name="Barry K.W."/>
            <person name="Cichocki N."/>
            <person name="Veneault-Fourrey C."/>
            <person name="LaButti K."/>
            <person name="Lindquist E.A."/>
            <person name="Lipzen A."/>
            <person name="Lundell T."/>
            <person name="Morin E."/>
            <person name="Murat C."/>
            <person name="Riley R."/>
            <person name="Ohm R."/>
            <person name="Sun H."/>
            <person name="Tunlid A."/>
            <person name="Henrissat B."/>
            <person name="Grigoriev I.V."/>
            <person name="Hibbett D.S."/>
            <person name="Martin F."/>
        </authorList>
    </citation>
    <scope>NUCLEOTIDE SEQUENCE [LARGE SCALE GENOMIC DNA]</scope>
    <source>
        <strain evidence="2 3">SS14</strain>
    </source>
</reference>
<feature type="compositionally biased region" description="Low complexity" evidence="1">
    <location>
        <begin position="81"/>
        <end position="93"/>
    </location>
</feature>
<feature type="region of interest" description="Disordered" evidence="1">
    <location>
        <begin position="1"/>
        <end position="97"/>
    </location>
</feature>
<sequence length="300" mass="34933">MASLEIQQSTEFISESPAKNKMNKTDRKDRRSQSQLPTGGWLFENIGSPRDQDDGSSGSSSDGDDREDKNRKNLRESTPYEGGETKSSSTGSSRVGKLKPPEPFVYDGIQDFDKFELWCFEVAKWVDITGIDERTALKYLSSYLSGKAGRFYMTHVARITTKYTLTTFYQDLFEYCFPLNFRRKLRDRLLAMKQGNWSVRDFRRELERLGTWLPDVTSKDLAIQFWKGIHPYLRVELAGEVMDHENSSLEELAKYATRFENREKLRQEELRNMSGSQAGNWRRNNQQQRGNEHGIHIEFF</sequence>
<feature type="compositionally biased region" description="Polar residues" evidence="1">
    <location>
        <begin position="1"/>
        <end position="13"/>
    </location>
</feature>
<dbReference type="EMBL" id="KN837281">
    <property type="protein sequence ID" value="KIJ29512.1"/>
    <property type="molecule type" value="Genomic_DNA"/>
</dbReference>
<dbReference type="HOGENOM" id="CLU_928033_0_0_1"/>
<organism evidence="2 3">
    <name type="scientific">Sphaerobolus stellatus (strain SS14)</name>
    <dbReference type="NCBI Taxonomy" id="990650"/>
    <lineage>
        <taxon>Eukaryota</taxon>
        <taxon>Fungi</taxon>
        <taxon>Dikarya</taxon>
        <taxon>Basidiomycota</taxon>
        <taxon>Agaricomycotina</taxon>
        <taxon>Agaricomycetes</taxon>
        <taxon>Phallomycetidae</taxon>
        <taxon>Geastrales</taxon>
        <taxon>Sphaerobolaceae</taxon>
        <taxon>Sphaerobolus</taxon>
    </lineage>
</organism>
<accession>A0A0C9UL29</accession>
<evidence type="ECO:0000313" key="2">
    <source>
        <dbReference type="EMBL" id="KIJ29512.1"/>
    </source>
</evidence>
<dbReference type="Proteomes" id="UP000054279">
    <property type="component" value="Unassembled WGS sequence"/>
</dbReference>
<feature type="region of interest" description="Disordered" evidence="1">
    <location>
        <begin position="271"/>
        <end position="300"/>
    </location>
</feature>
<gene>
    <name evidence="2" type="ORF">M422DRAFT_269046</name>
</gene>
<name>A0A0C9UL29_SPHS4</name>
<keyword evidence="3" id="KW-1185">Reference proteome</keyword>
<evidence type="ECO:0008006" key="4">
    <source>
        <dbReference type="Google" id="ProtNLM"/>
    </source>
</evidence>
<feature type="compositionally biased region" description="Low complexity" evidence="1">
    <location>
        <begin position="280"/>
        <end position="289"/>
    </location>
</feature>
<dbReference type="OrthoDB" id="3267748at2759"/>
<dbReference type="AlphaFoldDB" id="A0A0C9UL29"/>
<evidence type="ECO:0000313" key="3">
    <source>
        <dbReference type="Proteomes" id="UP000054279"/>
    </source>
</evidence>
<evidence type="ECO:0000256" key="1">
    <source>
        <dbReference type="SAM" id="MobiDB-lite"/>
    </source>
</evidence>
<feature type="compositionally biased region" description="Basic and acidic residues" evidence="1">
    <location>
        <begin position="23"/>
        <end position="32"/>
    </location>
</feature>
<feature type="compositionally biased region" description="Basic and acidic residues" evidence="1">
    <location>
        <begin position="290"/>
        <end position="300"/>
    </location>
</feature>
<feature type="compositionally biased region" description="Basic and acidic residues" evidence="1">
    <location>
        <begin position="66"/>
        <end position="75"/>
    </location>
</feature>